<gene>
    <name evidence="1" type="ORF">EYF80_040322</name>
</gene>
<evidence type="ECO:0000313" key="1">
    <source>
        <dbReference type="EMBL" id="TNN49481.1"/>
    </source>
</evidence>
<sequence length="95" mass="10620">MPVGLLIGLEGIRHDSLPPEVLDAAAEKKTILRELRDVPTAGTWSAPDDKAELGFRHRLRLNRFGTIKPIDLHCDMKLPGNEMSRDNRSRALLVP</sequence>
<dbReference type="EMBL" id="SRLO01000655">
    <property type="protein sequence ID" value="TNN49481.1"/>
    <property type="molecule type" value="Genomic_DNA"/>
</dbReference>
<dbReference type="Proteomes" id="UP000314294">
    <property type="component" value="Unassembled WGS sequence"/>
</dbReference>
<name>A0A4Z2G8A8_9TELE</name>
<accession>A0A4Z2G8A8</accession>
<reference evidence="1 2" key="1">
    <citation type="submission" date="2019-03" db="EMBL/GenBank/DDBJ databases">
        <title>First draft genome of Liparis tanakae, snailfish: a comprehensive survey of snailfish specific genes.</title>
        <authorList>
            <person name="Kim W."/>
            <person name="Song I."/>
            <person name="Jeong J.-H."/>
            <person name="Kim D."/>
            <person name="Kim S."/>
            <person name="Ryu S."/>
            <person name="Song J.Y."/>
            <person name="Lee S.K."/>
        </authorList>
    </citation>
    <scope>NUCLEOTIDE SEQUENCE [LARGE SCALE GENOMIC DNA]</scope>
    <source>
        <tissue evidence="1">Muscle</tissue>
    </source>
</reference>
<organism evidence="1 2">
    <name type="scientific">Liparis tanakae</name>
    <name type="common">Tanaka's snailfish</name>
    <dbReference type="NCBI Taxonomy" id="230148"/>
    <lineage>
        <taxon>Eukaryota</taxon>
        <taxon>Metazoa</taxon>
        <taxon>Chordata</taxon>
        <taxon>Craniata</taxon>
        <taxon>Vertebrata</taxon>
        <taxon>Euteleostomi</taxon>
        <taxon>Actinopterygii</taxon>
        <taxon>Neopterygii</taxon>
        <taxon>Teleostei</taxon>
        <taxon>Neoteleostei</taxon>
        <taxon>Acanthomorphata</taxon>
        <taxon>Eupercaria</taxon>
        <taxon>Perciformes</taxon>
        <taxon>Cottioidei</taxon>
        <taxon>Cottales</taxon>
        <taxon>Liparidae</taxon>
        <taxon>Liparis</taxon>
    </lineage>
</organism>
<comment type="caution">
    <text evidence="1">The sequence shown here is derived from an EMBL/GenBank/DDBJ whole genome shotgun (WGS) entry which is preliminary data.</text>
</comment>
<protein>
    <submittedName>
        <fullName evidence="1">Uncharacterized protein</fullName>
    </submittedName>
</protein>
<proteinExistence type="predicted"/>
<dbReference type="AlphaFoldDB" id="A0A4Z2G8A8"/>
<keyword evidence="2" id="KW-1185">Reference proteome</keyword>
<evidence type="ECO:0000313" key="2">
    <source>
        <dbReference type="Proteomes" id="UP000314294"/>
    </source>
</evidence>